<dbReference type="EnsemblMetazoa" id="HelroT153650">
    <property type="protein sequence ID" value="HelroP153650"/>
    <property type="gene ID" value="HelroG153650"/>
</dbReference>
<dbReference type="SUPFAM" id="SSF46689">
    <property type="entry name" value="Homeodomain-like"/>
    <property type="match status" value="1"/>
</dbReference>
<proteinExistence type="predicted"/>
<evidence type="ECO:0000256" key="3">
    <source>
        <dbReference type="ARBA" id="ARBA00023155"/>
    </source>
</evidence>
<gene>
    <name evidence="8" type="primary">20197357</name>
    <name evidence="7" type="ORF">HELRODRAFT_153650</name>
</gene>
<protein>
    <recommendedName>
        <fullName evidence="6">Homeobox domain-containing protein</fullName>
    </recommendedName>
</protein>
<evidence type="ECO:0000256" key="5">
    <source>
        <dbReference type="RuleBase" id="RU000682"/>
    </source>
</evidence>
<sequence length="51" mass="6328">RECYSNEIREVLERECSQKNYISVQDRDRIAYETGLSNRQIKFWFQNRRAK</sequence>
<dbReference type="InterPro" id="IPR000047">
    <property type="entry name" value="HTH_motif"/>
</dbReference>
<reference evidence="8" key="3">
    <citation type="submission" date="2015-06" db="UniProtKB">
        <authorList>
            <consortium name="EnsemblMetazoa"/>
        </authorList>
    </citation>
    <scope>IDENTIFICATION</scope>
</reference>
<dbReference type="InterPro" id="IPR001356">
    <property type="entry name" value="HD"/>
</dbReference>
<reference evidence="9" key="1">
    <citation type="submission" date="2012-12" db="EMBL/GenBank/DDBJ databases">
        <authorList>
            <person name="Hellsten U."/>
            <person name="Grimwood J."/>
            <person name="Chapman J.A."/>
            <person name="Shapiro H."/>
            <person name="Aerts A."/>
            <person name="Otillar R.P."/>
            <person name="Terry A.Y."/>
            <person name="Boore J.L."/>
            <person name="Simakov O."/>
            <person name="Marletaz F."/>
            <person name="Cho S.-J."/>
            <person name="Edsinger-Gonzales E."/>
            <person name="Havlak P."/>
            <person name="Kuo D.-H."/>
            <person name="Larsson T."/>
            <person name="Lv J."/>
            <person name="Arendt D."/>
            <person name="Savage R."/>
            <person name="Osoegawa K."/>
            <person name="de Jong P."/>
            <person name="Lindberg D.R."/>
            <person name="Seaver E.C."/>
            <person name="Weisblat D.A."/>
            <person name="Putnam N.H."/>
            <person name="Grigoriev I.V."/>
            <person name="Rokhsar D.S."/>
        </authorList>
    </citation>
    <scope>NUCLEOTIDE SEQUENCE</scope>
</reference>
<evidence type="ECO:0000256" key="1">
    <source>
        <dbReference type="ARBA" id="ARBA00004123"/>
    </source>
</evidence>
<evidence type="ECO:0000256" key="2">
    <source>
        <dbReference type="ARBA" id="ARBA00023125"/>
    </source>
</evidence>
<dbReference type="KEGG" id="hro:HELRODRAFT_153650"/>
<evidence type="ECO:0000256" key="4">
    <source>
        <dbReference type="PROSITE-ProRule" id="PRU00108"/>
    </source>
</evidence>
<comment type="subcellular location">
    <subcellularLocation>
        <location evidence="1 4 5">Nucleus</location>
    </subcellularLocation>
</comment>
<keyword evidence="9" id="KW-1185">Reference proteome</keyword>
<organism evidence="8 9">
    <name type="scientific">Helobdella robusta</name>
    <name type="common">Californian leech</name>
    <dbReference type="NCBI Taxonomy" id="6412"/>
    <lineage>
        <taxon>Eukaryota</taxon>
        <taxon>Metazoa</taxon>
        <taxon>Spiralia</taxon>
        <taxon>Lophotrochozoa</taxon>
        <taxon>Annelida</taxon>
        <taxon>Clitellata</taxon>
        <taxon>Hirudinea</taxon>
        <taxon>Rhynchobdellida</taxon>
        <taxon>Glossiphoniidae</taxon>
        <taxon>Helobdella</taxon>
    </lineage>
</organism>
<dbReference type="GO" id="GO:0005634">
    <property type="term" value="C:nucleus"/>
    <property type="evidence" value="ECO:0007669"/>
    <property type="project" value="UniProtKB-SubCell"/>
</dbReference>
<dbReference type="CDD" id="cd00086">
    <property type="entry name" value="homeodomain"/>
    <property type="match status" value="1"/>
</dbReference>
<dbReference type="EMBL" id="KB097510">
    <property type="protein sequence ID" value="ESN95723.1"/>
    <property type="molecule type" value="Genomic_DNA"/>
</dbReference>
<dbReference type="PANTHER" id="PTHR24340">
    <property type="entry name" value="HOMEOBOX PROTEIN NKX"/>
    <property type="match status" value="1"/>
</dbReference>
<dbReference type="OrthoDB" id="5973733at2759"/>
<dbReference type="HOGENOM" id="CLU_049543_10_3_1"/>
<keyword evidence="4 5" id="KW-0539">Nucleus</keyword>
<reference evidence="7 9" key="2">
    <citation type="journal article" date="2013" name="Nature">
        <title>Insights into bilaterian evolution from three spiralian genomes.</title>
        <authorList>
            <person name="Simakov O."/>
            <person name="Marletaz F."/>
            <person name="Cho S.J."/>
            <person name="Edsinger-Gonzales E."/>
            <person name="Havlak P."/>
            <person name="Hellsten U."/>
            <person name="Kuo D.H."/>
            <person name="Larsson T."/>
            <person name="Lv J."/>
            <person name="Arendt D."/>
            <person name="Savage R."/>
            <person name="Osoegawa K."/>
            <person name="de Jong P."/>
            <person name="Grimwood J."/>
            <person name="Chapman J.A."/>
            <person name="Shapiro H."/>
            <person name="Aerts A."/>
            <person name="Otillar R.P."/>
            <person name="Terry A.Y."/>
            <person name="Boore J.L."/>
            <person name="Grigoriev I.V."/>
            <person name="Lindberg D.R."/>
            <person name="Seaver E.C."/>
            <person name="Weisblat D.A."/>
            <person name="Putnam N.H."/>
            <person name="Rokhsar D.S."/>
        </authorList>
    </citation>
    <scope>NUCLEOTIDE SEQUENCE</scope>
</reference>
<keyword evidence="3 4" id="KW-0371">Homeobox</keyword>
<dbReference type="GO" id="GO:0003677">
    <property type="term" value="F:DNA binding"/>
    <property type="evidence" value="ECO:0007669"/>
    <property type="project" value="UniProtKB-UniRule"/>
</dbReference>
<keyword evidence="2 4" id="KW-0238">DNA-binding</keyword>
<dbReference type="GeneID" id="20197357"/>
<dbReference type="InParanoid" id="T1ELA7"/>
<dbReference type="SMART" id="SM00389">
    <property type="entry name" value="HOX"/>
    <property type="match status" value="1"/>
</dbReference>
<dbReference type="InterPro" id="IPR050394">
    <property type="entry name" value="Homeobox_NK-like"/>
</dbReference>
<dbReference type="PROSITE" id="PS50071">
    <property type="entry name" value="HOMEOBOX_2"/>
    <property type="match status" value="1"/>
</dbReference>
<dbReference type="InterPro" id="IPR009057">
    <property type="entry name" value="Homeodomain-like_sf"/>
</dbReference>
<dbReference type="AlphaFoldDB" id="T1ELA7"/>
<dbReference type="PRINTS" id="PR00031">
    <property type="entry name" value="HTHREPRESSR"/>
</dbReference>
<feature type="domain" description="Homeobox" evidence="6">
    <location>
        <begin position="1"/>
        <end position="51"/>
    </location>
</feature>
<dbReference type="Pfam" id="PF00046">
    <property type="entry name" value="Homeodomain"/>
    <property type="match status" value="1"/>
</dbReference>
<evidence type="ECO:0000313" key="8">
    <source>
        <dbReference type="EnsemblMetazoa" id="HelroP153650"/>
    </source>
</evidence>
<evidence type="ECO:0000259" key="6">
    <source>
        <dbReference type="PROSITE" id="PS50071"/>
    </source>
</evidence>
<accession>T1ELA7</accession>
<dbReference type="RefSeq" id="XP_009026282.1">
    <property type="nucleotide sequence ID" value="XM_009028034.1"/>
</dbReference>
<dbReference type="Gene3D" id="1.10.10.60">
    <property type="entry name" value="Homeodomain-like"/>
    <property type="match status" value="1"/>
</dbReference>
<dbReference type="EMBL" id="AMQM01006774">
    <property type="status" value="NOT_ANNOTATED_CDS"/>
    <property type="molecule type" value="Genomic_DNA"/>
</dbReference>
<evidence type="ECO:0000313" key="7">
    <source>
        <dbReference type="EMBL" id="ESN95723.1"/>
    </source>
</evidence>
<name>T1ELA7_HELRO</name>
<evidence type="ECO:0000313" key="9">
    <source>
        <dbReference type="Proteomes" id="UP000015101"/>
    </source>
</evidence>
<dbReference type="CTD" id="20197357"/>
<dbReference type="Proteomes" id="UP000015101">
    <property type="component" value="Unassembled WGS sequence"/>
</dbReference>